<dbReference type="EC" id="2.7.7.65" evidence="1"/>
<dbReference type="AlphaFoldDB" id="A0A916TM93"/>
<evidence type="ECO:0000313" key="4">
    <source>
        <dbReference type="EMBL" id="GGB54392.1"/>
    </source>
</evidence>
<sequence length="354" mass="39609">MADEDDYLRTIVYGESAISYIKRNTLPAYPRSYELWYTYSAGYNHGLNRAINELLKENGRVTSEQMQSIYGKFLSPNRLGDQLDEVGQKVASEVEDLIDTLKLSADATSDYGATLEQANEKLKNVKDPSKLQTVLAHMVKSTHAAVAANRALETQLLDSKRQIETLQTSLEAIRYESLTDELTTLSNRKHFDNTLERAVTHAKDTKSSFALLLTDIDHFKKFNDTYGHQTGDQVLRLVALSVKQNVKGQDTACRYGGEEFAIILPHSSLKEATEVAERIRKAVMSKELVKRSTGENLGRITISIGVSTFHQNDTQETIVQRADEALYAAKRDGRNMVKTERDLEASSSTRHGAA</sequence>
<dbReference type="PANTHER" id="PTHR45138">
    <property type="entry name" value="REGULATORY COMPONENTS OF SENSORY TRANSDUCTION SYSTEM"/>
    <property type="match status" value="1"/>
</dbReference>
<dbReference type="GO" id="GO:0052621">
    <property type="term" value="F:diguanylate cyclase activity"/>
    <property type="evidence" value="ECO:0007669"/>
    <property type="project" value="UniProtKB-EC"/>
</dbReference>
<dbReference type="InterPro" id="IPR029787">
    <property type="entry name" value="Nucleotide_cyclase"/>
</dbReference>
<dbReference type="GO" id="GO:0005886">
    <property type="term" value="C:plasma membrane"/>
    <property type="evidence" value="ECO:0007669"/>
    <property type="project" value="TreeGrafter"/>
</dbReference>
<dbReference type="PROSITE" id="PS50887">
    <property type="entry name" value="GGDEF"/>
    <property type="match status" value="1"/>
</dbReference>
<evidence type="ECO:0000256" key="2">
    <source>
        <dbReference type="ARBA" id="ARBA00034247"/>
    </source>
</evidence>
<dbReference type="InterPro" id="IPR000160">
    <property type="entry name" value="GGDEF_dom"/>
</dbReference>
<dbReference type="CDD" id="cd01949">
    <property type="entry name" value="GGDEF"/>
    <property type="match status" value="1"/>
</dbReference>
<dbReference type="SMART" id="SM00267">
    <property type="entry name" value="GGDEF"/>
    <property type="match status" value="1"/>
</dbReference>
<protein>
    <recommendedName>
        <fullName evidence="1">diguanylate cyclase</fullName>
        <ecNumber evidence="1">2.7.7.65</ecNumber>
    </recommendedName>
</protein>
<dbReference type="Pfam" id="PF00990">
    <property type="entry name" value="GGDEF"/>
    <property type="match status" value="1"/>
</dbReference>
<dbReference type="PANTHER" id="PTHR45138:SF9">
    <property type="entry name" value="DIGUANYLATE CYCLASE DGCM-RELATED"/>
    <property type="match status" value="1"/>
</dbReference>
<gene>
    <name evidence="4" type="ORF">GCM10011316_28050</name>
</gene>
<dbReference type="OrthoDB" id="9812260at2"/>
<evidence type="ECO:0000259" key="3">
    <source>
        <dbReference type="PROSITE" id="PS50887"/>
    </source>
</evidence>
<keyword evidence="5" id="KW-1185">Reference proteome</keyword>
<dbReference type="RefSeq" id="WP_150497068.1">
    <property type="nucleotide sequence ID" value="NZ_BMFA01000008.1"/>
</dbReference>
<accession>A0A916TM93</accession>
<name>A0A916TM93_9HYPH</name>
<dbReference type="FunFam" id="3.30.70.270:FF:000001">
    <property type="entry name" value="Diguanylate cyclase domain protein"/>
    <property type="match status" value="1"/>
</dbReference>
<organism evidence="4 5">
    <name type="scientific">Roseibium aquae</name>
    <dbReference type="NCBI Taxonomy" id="1323746"/>
    <lineage>
        <taxon>Bacteria</taxon>
        <taxon>Pseudomonadati</taxon>
        <taxon>Pseudomonadota</taxon>
        <taxon>Alphaproteobacteria</taxon>
        <taxon>Hyphomicrobiales</taxon>
        <taxon>Stappiaceae</taxon>
        <taxon>Roseibium</taxon>
    </lineage>
</organism>
<dbReference type="NCBIfam" id="TIGR00254">
    <property type="entry name" value="GGDEF"/>
    <property type="match status" value="1"/>
</dbReference>
<dbReference type="InterPro" id="IPR050469">
    <property type="entry name" value="Diguanylate_Cyclase"/>
</dbReference>
<dbReference type="GO" id="GO:1902201">
    <property type="term" value="P:negative regulation of bacterial-type flagellum-dependent cell motility"/>
    <property type="evidence" value="ECO:0007669"/>
    <property type="project" value="TreeGrafter"/>
</dbReference>
<comment type="caution">
    <text evidence="4">The sequence shown here is derived from an EMBL/GenBank/DDBJ whole genome shotgun (WGS) entry which is preliminary data.</text>
</comment>
<dbReference type="Gene3D" id="3.30.70.270">
    <property type="match status" value="1"/>
</dbReference>
<dbReference type="GO" id="GO:0043709">
    <property type="term" value="P:cell adhesion involved in single-species biofilm formation"/>
    <property type="evidence" value="ECO:0007669"/>
    <property type="project" value="TreeGrafter"/>
</dbReference>
<evidence type="ECO:0000256" key="1">
    <source>
        <dbReference type="ARBA" id="ARBA00012528"/>
    </source>
</evidence>
<reference evidence="4" key="2">
    <citation type="submission" date="2020-09" db="EMBL/GenBank/DDBJ databases">
        <authorList>
            <person name="Sun Q."/>
            <person name="Zhou Y."/>
        </authorList>
    </citation>
    <scope>NUCLEOTIDE SEQUENCE</scope>
    <source>
        <strain evidence="4">CGMCC 1.12426</strain>
    </source>
</reference>
<proteinExistence type="predicted"/>
<feature type="domain" description="GGDEF" evidence="3">
    <location>
        <begin position="207"/>
        <end position="342"/>
    </location>
</feature>
<dbReference type="Proteomes" id="UP000605148">
    <property type="component" value="Unassembled WGS sequence"/>
</dbReference>
<reference evidence="4" key="1">
    <citation type="journal article" date="2014" name="Int. J. Syst. Evol. Microbiol.">
        <title>Complete genome sequence of Corynebacterium casei LMG S-19264T (=DSM 44701T), isolated from a smear-ripened cheese.</title>
        <authorList>
            <consortium name="US DOE Joint Genome Institute (JGI-PGF)"/>
            <person name="Walter F."/>
            <person name="Albersmeier A."/>
            <person name="Kalinowski J."/>
            <person name="Ruckert C."/>
        </authorList>
    </citation>
    <scope>NUCLEOTIDE SEQUENCE</scope>
    <source>
        <strain evidence="4">CGMCC 1.12426</strain>
    </source>
</reference>
<dbReference type="InterPro" id="IPR043128">
    <property type="entry name" value="Rev_trsase/Diguanyl_cyclase"/>
</dbReference>
<evidence type="ECO:0000313" key="5">
    <source>
        <dbReference type="Proteomes" id="UP000605148"/>
    </source>
</evidence>
<dbReference type="EMBL" id="BMFA01000008">
    <property type="protein sequence ID" value="GGB54392.1"/>
    <property type="molecule type" value="Genomic_DNA"/>
</dbReference>
<dbReference type="SUPFAM" id="SSF55073">
    <property type="entry name" value="Nucleotide cyclase"/>
    <property type="match status" value="1"/>
</dbReference>
<comment type="catalytic activity">
    <reaction evidence="2">
        <text>2 GTP = 3',3'-c-di-GMP + 2 diphosphate</text>
        <dbReference type="Rhea" id="RHEA:24898"/>
        <dbReference type="ChEBI" id="CHEBI:33019"/>
        <dbReference type="ChEBI" id="CHEBI:37565"/>
        <dbReference type="ChEBI" id="CHEBI:58805"/>
        <dbReference type="EC" id="2.7.7.65"/>
    </reaction>
</comment>